<evidence type="ECO:0000313" key="10">
    <source>
        <dbReference type="EMBL" id="QFI77459.1"/>
    </source>
</evidence>
<dbReference type="RefSeq" id="WP_100554886.1">
    <property type="nucleotide sequence ID" value="NZ_CP044544.1"/>
</dbReference>
<dbReference type="GO" id="GO:0046872">
    <property type="term" value="F:metal ion binding"/>
    <property type="evidence" value="ECO:0007669"/>
    <property type="project" value="UniProtKB-KW"/>
</dbReference>
<evidence type="ECO:0000256" key="5">
    <source>
        <dbReference type="ARBA" id="ARBA00023004"/>
    </source>
</evidence>
<dbReference type="PRINTS" id="PR00604">
    <property type="entry name" value="CYTCHRMECIAB"/>
</dbReference>
<dbReference type="GO" id="GO:0009055">
    <property type="term" value="F:electron transfer activity"/>
    <property type="evidence" value="ECO:0007669"/>
    <property type="project" value="InterPro"/>
</dbReference>
<evidence type="ECO:0000256" key="6">
    <source>
        <dbReference type="PROSITE-ProRule" id="PRU00433"/>
    </source>
</evidence>
<keyword evidence="10" id="KW-0614">Plasmid</keyword>
<feature type="signal peptide" evidence="8">
    <location>
        <begin position="1"/>
        <end position="20"/>
    </location>
</feature>
<evidence type="ECO:0000256" key="8">
    <source>
        <dbReference type="SAM" id="SignalP"/>
    </source>
</evidence>
<dbReference type="SUPFAM" id="SSF46626">
    <property type="entry name" value="Cytochrome c"/>
    <property type="match status" value="1"/>
</dbReference>
<organism evidence="10 11">
    <name type="scientific">Bradyrhizobium betae</name>
    <dbReference type="NCBI Taxonomy" id="244734"/>
    <lineage>
        <taxon>Bacteria</taxon>
        <taxon>Pseudomonadati</taxon>
        <taxon>Pseudomonadota</taxon>
        <taxon>Alphaproteobacteria</taxon>
        <taxon>Hyphomicrobiales</taxon>
        <taxon>Nitrobacteraceae</taxon>
        <taxon>Bradyrhizobium</taxon>
    </lineage>
</organism>
<evidence type="ECO:0000256" key="2">
    <source>
        <dbReference type="ARBA" id="ARBA00022617"/>
    </source>
</evidence>
<dbReference type="OrthoDB" id="9805828at2"/>
<evidence type="ECO:0000313" key="11">
    <source>
        <dbReference type="Proteomes" id="UP000325641"/>
    </source>
</evidence>
<evidence type="ECO:0000256" key="4">
    <source>
        <dbReference type="ARBA" id="ARBA00022982"/>
    </source>
</evidence>
<evidence type="ECO:0000256" key="1">
    <source>
        <dbReference type="ARBA" id="ARBA00022448"/>
    </source>
</evidence>
<geneLocation type="plasmid" evidence="11">
    <name>pbbpl7hg1</name>
</geneLocation>
<dbReference type="InterPro" id="IPR009056">
    <property type="entry name" value="Cyt_c-like_dom"/>
</dbReference>
<reference evidence="11" key="1">
    <citation type="submission" date="2019-10" db="EMBL/GenBank/DDBJ databases">
        <title>Complete Genome Sequence of Bradyrhizobium betae type strain PL7HG1T.</title>
        <authorList>
            <person name="Bromfield E.S.P."/>
            <person name="Cloutier S."/>
        </authorList>
    </citation>
    <scope>NUCLEOTIDE SEQUENCE [LARGE SCALE GENOMIC DNA]</scope>
    <source>
        <strain evidence="11">PL7HG1</strain>
        <plasmid evidence="11">pbbpl7hg1</plasmid>
    </source>
</reference>
<name>A0A5P6PGB9_9BRAD</name>
<feature type="region of interest" description="Disordered" evidence="7">
    <location>
        <begin position="125"/>
        <end position="148"/>
    </location>
</feature>
<feature type="compositionally biased region" description="Low complexity" evidence="7">
    <location>
        <begin position="137"/>
        <end position="148"/>
    </location>
</feature>
<evidence type="ECO:0000256" key="7">
    <source>
        <dbReference type="SAM" id="MobiDB-lite"/>
    </source>
</evidence>
<feature type="chain" id="PRO_5024861042" evidence="8">
    <location>
        <begin position="21"/>
        <end position="246"/>
    </location>
</feature>
<dbReference type="GO" id="GO:0020037">
    <property type="term" value="F:heme binding"/>
    <property type="evidence" value="ECO:0007669"/>
    <property type="project" value="InterPro"/>
</dbReference>
<evidence type="ECO:0000259" key="9">
    <source>
        <dbReference type="PROSITE" id="PS51007"/>
    </source>
</evidence>
<feature type="domain" description="Cytochrome c" evidence="9">
    <location>
        <begin position="23"/>
        <end position="123"/>
    </location>
</feature>
<dbReference type="InterPro" id="IPR036909">
    <property type="entry name" value="Cyt_c-like_dom_sf"/>
</dbReference>
<dbReference type="Proteomes" id="UP000325641">
    <property type="component" value="Plasmid pBbPL7HG1"/>
</dbReference>
<protein>
    <submittedName>
        <fullName evidence="10">C-type cytochrome</fullName>
    </submittedName>
</protein>
<proteinExistence type="predicted"/>
<keyword evidence="8" id="KW-0732">Signal</keyword>
<keyword evidence="2 6" id="KW-0349">Heme</keyword>
<accession>A0A5P6PGB9</accession>
<gene>
    <name evidence="10" type="ORF">F8237_34610</name>
</gene>
<dbReference type="AlphaFoldDB" id="A0A5P6PGB9"/>
<keyword evidence="4" id="KW-0249">Electron transport</keyword>
<dbReference type="PROSITE" id="PS51007">
    <property type="entry name" value="CYTC"/>
    <property type="match status" value="1"/>
</dbReference>
<evidence type="ECO:0000256" key="3">
    <source>
        <dbReference type="ARBA" id="ARBA00022723"/>
    </source>
</evidence>
<dbReference type="PANTHER" id="PTHR11961">
    <property type="entry name" value="CYTOCHROME C"/>
    <property type="match status" value="1"/>
</dbReference>
<keyword evidence="1" id="KW-0813">Transport</keyword>
<keyword evidence="3 6" id="KW-0479">Metal-binding</keyword>
<sequence length="246" mass="26464">MSKFGIAVLFAIASLSPALAEQGDAARGQRDFRACASCHSLEPGRNMTGPSLADLWGRKAGSLPSFDRYSDALKASGIIWDDRALNQWLTDPQGMVPDNQMPFEGIKDAGARADLLAFLREATKPGAAPERTAEAQMKGMGSMKGKGSMKAMGGMMGGGHDPNLKSLEPASQVKTITYCRDTYRVTTADGKTRAFWERNLRFMTDTSKDGPEKNAPAIMPAGMMGDRAAIIFAEPGEIGRFIEPHC</sequence>
<keyword evidence="5 6" id="KW-0408">Iron</keyword>
<dbReference type="EMBL" id="CP044544">
    <property type="protein sequence ID" value="QFI77459.1"/>
    <property type="molecule type" value="Genomic_DNA"/>
</dbReference>
<dbReference type="InterPro" id="IPR002327">
    <property type="entry name" value="Cyt_c_1A/1B"/>
</dbReference>
<dbReference type="Gene3D" id="1.10.760.10">
    <property type="entry name" value="Cytochrome c-like domain"/>
    <property type="match status" value="1"/>
</dbReference>
<dbReference type="KEGG" id="bbet:F8237_34610"/>